<dbReference type="AlphaFoldDB" id="A0A917EEK1"/>
<dbReference type="CDD" id="cd04693">
    <property type="entry name" value="NUDIX_Hydrolase"/>
    <property type="match status" value="1"/>
</dbReference>
<protein>
    <submittedName>
        <fullName evidence="3">DNA mismatch repair protein MutT</fullName>
    </submittedName>
</protein>
<reference evidence="3" key="2">
    <citation type="submission" date="2020-09" db="EMBL/GenBank/DDBJ databases">
        <authorList>
            <person name="Sun Q."/>
            <person name="Zhou Y."/>
        </authorList>
    </citation>
    <scope>NUCLEOTIDE SEQUENCE</scope>
    <source>
        <strain evidence="3">CGMCC 1.15533</strain>
    </source>
</reference>
<dbReference type="PANTHER" id="PTHR43736:SF1">
    <property type="entry name" value="DIHYDRONEOPTERIN TRIPHOSPHATE DIPHOSPHATASE"/>
    <property type="match status" value="1"/>
</dbReference>
<name>A0A917EEK1_9STRE</name>
<dbReference type="Gene3D" id="3.90.79.10">
    <property type="entry name" value="Nucleoside Triphosphate Pyrophosphohydrolase"/>
    <property type="match status" value="1"/>
</dbReference>
<dbReference type="PROSITE" id="PS51462">
    <property type="entry name" value="NUDIX"/>
    <property type="match status" value="1"/>
</dbReference>
<dbReference type="Pfam" id="PF00293">
    <property type="entry name" value="NUDIX"/>
    <property type="match status" value="1"/>
</dbReference>
<evidence type="ECO:0000313" key="3">
    <source>
        <dbReference type="EMBL" id="GGE24275.1"/>
    </source>
</evidence>
<dbReference type="RefSeq" id="WP_068989502.1">
    <property type="nucleotide sequence ID" value="NZ_BMJN01000002.1"/>
</dbReference>
<dbReference type="InterPro" id="IPR015797">
    <property type="entry name" value="NUDIX_hydrolase-like_dom_sf"/>
</dbReference>
<keyword evidence="4" id="KW-1185">Reference proteome</keyword>
<accession>A0A917EEK1</accession>
<dbReference type="EMBL" id="BMJN01000002">
    <property type="protein sequence ID" value="GGE24275.1"/>
    <property type="molecule type" value="Genomic_DNA"/>
</dbReference>
<gene>
    <name evidence="3" type="ORF">GCM10011510_01720</name>
</gene>
<organism evidence="3 4">
    <name type="scientific">Streptococcus himalayensis</name>
    <dbReference type="NCBI Taxonomy" id="1888195"/>
    <lineage>
        <taxon>Bacteria</taxon>
        <taxon>Bacillati</taxon>
        <taxon>Bacillota</taxon>
        <taxon>Bacilli</taxon>
        <taxon>Lactobacillales</taxon>
        <taxon>Streptococcaceae</taxon>
        <taxon>Streptococcus</taxon>
    </lineage>
</organism>
<dbReference type="Proteomes" id="UP000660801">
    <property type="component" value="Unassembled WGS sequence"/>
</dbReference>
<dbReference type="OrthoDB" id="9786032at2"/>
<comment type="caution">
    <text evidence="3">The sequence shown here is derived from an EMBL/GenBank/DDBJ whole genome shotgun (WGS) entry which is preliminary data.</text>
</comment>
<dbReference type="PANTHER" id="PTHR43736">
    <property type="entry name" value="ADP-RIBOSE PYROPHOSPHATASE"/>
    <property type="match status" value="1"/>
</dbReference>
<reference evidence="3" key="1">
    <citation type="journal article" date="2014" name="Int. J. Syst. Evol. Microbiol.">
        <title>Complete genome sequence of Corynebacterium casei LMG S-19264T (=DSM 44701T), isolated from a smear-ripened cheese.</title>
        <authorList>
            <consortium name="US DOE Joint Genome Institute (JGI-PGF)"/>
            <person name="Walter F."/>
            <person name="Albersmeier A."/>
            <person name="Kalinowski J."/>
            <person name="Ruckert C."/>
        </authorList>
    </citation>
    <scope>NUCLEOTIDE SEQUENCE</scope>
    <source>
        <strain evidence="3">CGMCC 1.15533</strain>
    </source>
</reference>
<sequence length="168" mass="19312">MAEYWDAYLANGQKTEHILERGKAIPQGLYHLVVECILVHTDGSILFMQRDGKKASYPHYYEATAGGSALFGESSETAILREIAEKTGIHLQTDQLIHYHHFVAHDDQCIFDLFWAKVDNRKDTITLQDGETSDFIWIAPADLPNFLETQLVIPRQKEYVEQLFLEKE</sequence>
<proteinExistence type="inferred from homology"/>
<dbReference type="SUPFAM" id="SSF55811">
    <property type="entry name" value="Nudix"/>
    <property type="match status" value="1"/>
</dbReference>
<feature type="domain" description="Nudix hydrolase" evidence="2">
    <location>
        <begin position="29"/>
        <end position="164"/>
    </location>
</feature>
<evidence type="ECO:0000313" key="4">
    <source>
        <dbReference type="Proteomes" id="UP000660801"/>
    </source>
</evidence>
<comment type="similarity">
    <text evidence="1">Belongs to the Nudix hydrolase family.</text>
</comment>
<evidence type="ECO:0000259" key="2">
    <source>
        <dbReference type="PROSITE" id="PS51462"/>
    </source>
</evidence>
<evidence type="ECO:0000256" key="1">
    <source>
        <dbReference type="ARBA" id="ARBA00005582"/>
    </source>
</evidence>
<dbReference type="InterPro" id="IPR000086">
    <property type="entry name" value="NUDIX_hydrolase_dom"/>
</dbReference>